<name>A0A8T0RH74_PANVG</name>
<accession>A0A8T0RH74</accession>
<evidence type="ECO:0000313" key="2">
    <source>
        <dbReference type="EMBL" id="KAG2584476.1"/>
    </source>
</evidence>
<evidence type="ECO:0000313" key="3">
    <source>
        <dbReference type="Proteomes" id="UP000823388"/>
    </source>
</evidence>
<dbReference type="Proteomes" id="UP000823388">
    <property type="component" value="Chromosome 6K"/>
</dbReference>
<sequence length="274" mass="29656">MCQPEEDGGEAGRFWTKRAAAASRARGSREGARRRRAGRATARIQPPAGSAGAHMTRASGRSNQRRNERARKAWPRGARLPESRGPDQTDGVSRCARQAVRERASARPHSPGSQEQKRAAVAVQELLKAEAERQRRAKAAARKRKPTGVLLCCRSRSGRRRGELRQRPAFALACAGRWLRLLCASVLACASLCGNTHLWHPNGRFLVPGRLRRRPGTFMRAAPSSARASLICPDAPTTCECASAPAATNQLGVGAERGDAPRIQASPPQPGCQR</sequence>
<reference evidence="2" key="1">
    <citation type="submission" date="2020-05" db="EMBL/GenBank/DDBJ databases">
        <title>WGS assembly of Panicum virgatum.</title>
        <authorList>
            <person name="Lovell J.T."/>
            <person name="Jenkins J."/>
            <person name="Shu S."/>
            <person name="Juenger T.E."/>
            <person name="Schmutz J."/>
        </authorList>
    </citation>
    <scope>NUCLEOTIDE SEQUENCE</scope>
    <source>
        <strain evidence="2">AP13</strain>
    </source>
</reference>
<organism evidence="2 3">
    <name type="scientific">Panicum virgatum</name>
    <name type="common">Blackwell switchgrass</name>
    <dbReference type="NCBI Taxonomy" id="38727"/>
    <lineage>
        <taxon>Eukaryota</taxon>
        <taxon>Viridiplantae</taxon>
        <taxon>Streptophyta</taxon>
        <taxon>Embryophyta</taxon>
        <taxon>Tracheophyta</taxon>
        <taxon>Spermatophyta</taxon>
        <taxon>Magnoliopsida</taxon>
        <taxon>Liliopsida</taxon>
        <taxon>Poales</taxon>
        <taxon>Poaceae</taxon>
        <taxon>PACMAD clade</taxon>
        <taxon>Panicoideae</taxon>
        <taxon>Panicodae</taxon>
        <taxon>Paniceae</taxon>
        <taxon>Panicinae</taxon>
        <taxon>Panicum</taxon>
        <taxon>Panicum sect. Hiantes</taxon>
    </lineage>
</organism>
<gene>
    <name evidence="2" type="ORF">PVAP13_6KG308106</name>
</gene>
<comment type="caution">
    <text evidence="2">The sequence shown here is derived from an EMBL/GenBank/DDBJ whole genome shotgun (WGS) entry which is preliminary data.</text>
</comment>
<dbReference type="AlphaFoldDB" id="A0A8T0RH74"/>
<protein>
    <submittedName>
        <fullName evidence="2">Uncharacterized protein</fullName>
    </submittedName>
</protein>
<keyword evidence="3" id="KW-1185">Reference proteome</keyword>
<feature type="region of interest" description="Disordered" evidence="1">
    <location>
        <begin position="252"/>
        <end position="274"/>
    </location>
</feature>
<feature type="region of interest" description="Disordered" evidence="1">
    <location>
        <begin position="1"/>
        <end position="119"/>
    </location>
</feature>
<evidence type="ECO:0000256" key="1">
    <source>
        <dbReference type="SAM" id="MobiDB-lite"/>
    </source>
</evidence>
<dbReference type="EMBL" id="CM029047">
    <property type="protein sequence ID" value="KAG2584476.1"/>
    <property type="molecule type" value="Genomic_DNA"/>
</dbReference>
<proteinExistence type="predicted"/>